<dbReference type="AlphaFoldDB" id="A0A3S5FHC2"/>
<sequence length="529" mass="56843">MNFICDHLPQVWSTNSDRLCSNWPQTGPTRASPSACCSSLGSPETENLYTFWTPAGPSSPSSVSSSAPPGPEVAIVSASLAPVELSVGSCRSEYSPADPSSWYIRDQTDRSAYGSLPLQTSSPSRQAFSVSPSVSHLSPSHSFSTPYTSTHLPSSPSAKPYPPLQFPLPHLTQTLPAQQPTAASQTKQPSPHTLLQPPQTSLNLESSLRLHQLQYQSNQSFLSGFVHLEEPHFPSAQFPDASSPSNGWEEPPHLSESLGRLPPHHVMPTTSEGLIHTASCITSCSFSQPETYLTPPDPITSSPQNLSSIKPIHDAFVDEISLSYSSREAARTRHMQALLATSSTSSSTSMSSYSSSSSTSSSSSSSPCPVTPISLESSTNSKPLQSRQLPCSGTSDSLSDSGSYTFAQMDVSYNLYPPVMLNLEATGAQLEARTHLEISTYPHNEHNGNPYMHQKQASFSGSPIWIKGQSTSGVCIADAEDKAFLPSEHQTEIARLSGHQLSLDGEVGVGKDHEGLHKRLEFVGEEEDD</sequence>
<reference evidence="2" key="1">
    <citation type="submission" date="2018-11" db="EMBL/GenBank/DDBJ databases">
        <authorList>
            <consortium name="Pathogen Informatics"/>
        </authorList>
    </citation>
    <scope>NUCLEOTIDE SEQUENCE</scope>
</reference>
<protein>
    <submittedName>
        <fullName evidence="2">Uncharacterized protein</fullName>
    </submittedName>
</protein>
<comment type="caution">
    <text evidence="2">The sequence shown here is derived from an EMBL/GenBank/DDBJ whole genome shotgun (WGS) entry which is preliminary data.</text>
</comment>
<proteinExistence type="predicted"/>
<dbReference type="Proteomes" id="UP000784294">
    <property type="component" value="Unassembled WGS sequence"/>
</dbReference>
<evidence type="ECO:0000256" key="1">
    <source>
        <dbReference type="SAM" id="MobiDB-lite"/>
    </source>
</evidence>
<evidence type="ECO:0000313" key="3">
    <source>
        <dbReference type="Proteomes" id="UP000784294"/>
    </source>
</evidence>
<evidence type="ECO:0000313" key="2">
    <source>
        <dbReference type="EMBL" id="VEL43566.1"/>
    </source>
</evidence>
<name>A0A3S5FHC2_9PLAT</name>
<organism evidence="2 3">
    <name type="scientific">Protopolystoma xenopodis</name>
    <dbReference type="NCBI Taxonomy" id="117903"/>
    <lineage>
        <taxon>Eukaryota</taxon>
        <taxon>Metazoa</taxon>
        <taxon>Spiralia</taxon>
        <taxon>Lophotrochozoa</taxon>
        <taxon>Platyhelminthes</taxon>
        <taxon>Monogenea</taxon>
        <taxon>Polyopisthocotylea</taxon>
        <taxon>Polystomatidea</taxon>
        <taxon>Polystomatidae</taxon>
        <taxon>Protopolystoma</taxon>
    </lineage>
</organism>
<gene>
    <name evidence="2" type="ORF">PXEA_LOCUS37006</name>
</gene>
<feature type="non-terminal residue" evidence="2">
    <location>
        <position position="1"/>
    </location>
</feature>
<feature type="compositionally biased region" description="Polar residues" evidence="1">
    <location>
        <begin position="171"/>
        <end position="199"/>
    </location>
</feature>
<accession>A0A3S5FHC2</accession>
<feature type="compositionally biased region" description="Polar residues" evidence="1">
    <location>
        <begin position="117"/>
        <end position="127"/>
    </location>
</feature>
<feature type="compositionally biased region" description="Low complexity" evidence="1">
    <location>
        <begin position="128"/>
        <end position="144"/>
    </location>
</feature>
<dbReference type="EMBL" id="CAAALY010282728">
    <property type="protein sequence ID" value="VEL43566.1"/>
    <property type="molecule type" value="Genomic_DNA"/>
</dbReference>
<feature type="compositionally biased region" description="Polar residues" evidence="1">
    <location>
        <begin position="145"/>
        <end position="157"/>
    </location>
</feature>
<feature type="region of interest" description="Disordered" evidence="1">
    <location>
        <begin position="341"/>
        <end position="400"/>
    </location>
</feature>
<feature type="region of interest" description="Disordered" evidence="1">
    <location>
        <begin position="233"/>
        <end position="255"/>
    </location>
</feature>
<feature type="region of interest" description="Disordered" evidence="1">
    <location>
        <begin position="113"/>
        <end position="199"/>
    </location>
</feature>
<keyword evidence="3" id="KW-1185">Reference proteome</keyword>
<feature type="compositionally biased region" description="Low complexity" evidence="1">
    <location>
        <begin position="341"/>
        <end position="366"/>
    </location>
</feature>
<feature type="compositionally biased region" description="Polar residues" evidence="1">
    <location>
        <begin position="374"/>
        <end position="391"/>
    </location>
</feature>